<feature type="compositionally biased region" description="Low complexity" evidence="3">
    <location>
        <begin position="514"/>
        <end position="537"/>
    </location>
</feature>
<evidence type="ECO:0000256" key="2">
    <source>
        <dbReference type="SAM" id="Coils"/>
    </source>
</evidence>
<name>A0ABR4N8H4_9FUNG</name>
<comment type="caution">
    <text evidence="4">The sequence shown here is derived from an EMBL/GenBank/DDBJ whole genome shotgun (WGS) entry which is preliminary data.</text>
</comment>
<keyword evidence="5" id="KW-1185">Reference proteome</keyword>
<dbReference type="EMBL" id="JADGIZ020000021">
    <property type="protein sequence ID" value="KAL2915754.1"/>
    <property type="molecule type" value="Genomic_DNA"/>
</dbReference>
<feature type="region of interest" description="Disordered" evidence="3">
    <location>
        <begin position="514"/>
        <end position="574"/>
    </location>
</feature>
<evidence type="ECO:0000256" key="3">
    <source>
        <dbReference type="SAM" id="MobiDB-lite"/>
    </source>
</evidence>
<accession>A0ABR4N8H4</accession>
<feature type="coiled-coil region" evidence="2">
    <location>
        <begin position="212"/>
        <end position="349"/>
    </location>
</feature>
<sequence>MSPTNPPLGASALSLASLGAPQKLDFLDDSDDLDSLSEQQLRLKLRDALRALQEKDKDLLLAAEIGAQLVEINNSLVSDYENLLEKKGGSDAAADGVPTPSTSPQQSSVHMPAAAAEPADAAAALDPSSLDPNVLRQQSLFKRRSAMSLRQLAPLSAQTDVAAAVTSPVQSPSHGAVLSPPPSLSADLEAIDRRARSHTHSRKPSGSFFEYIATLERANAELRQQLDTATANLRDSDASHARNVKTLRANNEALQKQLRETMTEMRDEANAHAQTVSSLESDMEYLRAELSRVAQTAAELETEKRRLLKEKMDTFKETKHIENVDQELIAELLARVNALEAENDRLSSGKLDLDRRFAVLREEHAEALERIADLTVRAEEGLSAREAYQSQSREMDEMRDQLEDMRNRLLALHDDLAVTGGNQPPAPPGAHLVLTQEGWEWTPWLERARIKAWERDINGLRDEINYLRAHQNQAYNRLKNELGGLVGRLMVYVPNPLKPLSSLSSITSSVIGTVTSPIRGTSPSAARSPTPSKSSLPAAPPVAPPTAPASPLPPAASPTPTPTPPASVSPTPAT</sequence>
<evidence type="ECO:0000256" key="1">
    <source>
        <dbReference type="ARBA" id="ARBA00023054"/>
    </source>
</evidence>
<feature type="region of interest" description="Disordered" evidence="3">
    <location>
        <begin position="88"/>
        <end position="129"/>
    </location>
</feature>
<dbReference type="InterPro" id="IPR051149">
    <property type="entry name" value="Spindly/BICDR_Dynein_Adapter"/>
</dbReference>
<feature type="compositionally biased region" description="Pro residues" evidence="3">
    <location>
        <begin position="538"/>
        <end position="574"/>
    </location>
</feature>
<evidence type="ECO:0000313" key="4">
    <source>
        <dbReference type="EMBL" id="KAL2915754.1"/>
    </source>
</evidence>
<dbReference type="PANTHER" id="PTHR32123">
    <property type="entry name" value="BICD FAMILY-LIKE CARGO ADAPTER"/>
    <property type="match status" value="1"/>
</dbReference>
<proteinExistence type="predicted"/>
<dbReference type="Proteomes" id="UP001527925">
    <property type="component" value="Unassembled WGS sequence"/>
</dbReference>
<keyword evidence="1 2" id="KW-0175">Coiled coil</keyword>
<feature type="coiled-coil region" evidence="2">
    <location>
        <begin position="385"/>
        <end position="415"/>
    </location>
</feature>
<protein>
    <submittedName>
        <fullName evidence="4">Uncharacterized protein</fullName>
    </submittedName>
</protein>
<reference evidence="4 5" key="1">
    <citation type="submission" date="2023-09" db="EMBL/GenBank/DDBJ databases">
        <title>Pangenome analysis of Batrachochytrium dendrobatidis and related Chytrids.</title>
        <authorList>
            <person name="Yacoub M.N."/>
            <person name="Stajich J.E."/>
            <person name="James T.Y."/>
        </authorList>
    </citation>
    <scope>NUCLEOTIDE SEQUENCE [LARGE SCALE GENOMIC DNA]</scope>
    <source>
        <strain evidence="4 5">JEL0888</strain>
    </source>
</reference>
<evidence type="ECO:0000313" key="5">
    <source>
        <dbReference type="Proteomes" id="UP001527925"/>
    </source>
</evidence>
<organism evidence="4 5">
    <name type="scientific">Polyrhizophydium stewartii</name>
    <dbReference type="NCBI Taxonomy" id="2732419"/>
    <lineage>
        <taxon>Eukaryota</taxon>
        <taxon>Fungi</taxon>
        <taxon>Fungi incertae sedis</taxon>
        <taxon>Chytridiomycota</taxon>
        <taxon>Chytridiomycota incertae sedis</taxon>
        <taxon>Chytridiomycetes</taxon>
        <taxon>Rhizophydiales</taxon>
        <taxon>Rhizophydiales incertae sedis</taxon>
        <taxon>Polyrhizophydium</taxon>
    </lineage>
</organism>
<gene>
    <name evidence="4" type="ORF">HK105_204700</name>
</gene>
<dbReference type="PANTHER" id="PTHR32123:SF9">
    <property type="entry name" value="PROTEIN SPINDLY"/>
    <property type="match status" value="1"/>
</dbReference>
<feature type="compositionally biased region" description="Low complexity" evidence="3">
    <location>
        <begin position="98"/>
        <end position="129"/>
    </location>
</feature>